<evidence type="ECO:0000313" key="8">
    <source>
        <dbReference type="EMBL" id="VFV44464.1"/>
    </source>
</evidence>
<keyword evidence="2 7" id="KW-0812">Transmembrane</keyword>
<dbReference type="InterPro" id="IPR030431">
    <property type="entry name" value="ENTREP1-3"/>
</dbReference>
<keyword evidence="9" id="KW-1185">Reference proteome</keyword>
<sequence length="299" mass="32339">MQHQSSGCSNLGETLKLNPLQEDCNAVRLTLKDLLFSVCALNVLSTIVCALATAMCCMQMVSSDVLQMFLPQRAHSASPACVTPHGTVLHQTLDFDEFIPPLPPPPYYPPEYTCTPTAEAHRGLHLDFAPSPFSTLYDVAINSPGLLYPAELPPPYEAVVGPTATSQLTSVDQPATEPSPGDPDATAGFSTQVSLSHSSTASCACRHRLSPPGQLDPRKMDRRLKPEALQTVFKEQPHSLMDGKAHADTRVLVAKFLEHSNCALPPEVRHVVGTFRPAVTSDEHHVDEAIFSANVLDQV</sequence>
<dbReference type="Proteomes" id="UP000386466">
    <property type="component" value="Unassembled WGS sequence"/>
</dbReference>
<reference evidence="8 9" key="1">
    <citation type="submission" date="2019-01" db="EMBL/GenBank/DDBJ databases">
        <authorList>
            <person name="Alioto T."/>
            <person name="Alioto T."/>
        </authorList>
    </citation>
    <scope>NUCLEOTIDE SEQUENCE [LARGE SCALE GENOMIC DNA]</scope>
</reference>
<evidence type="ECO:0000256" key="3">
    <source>
        <dbReference type="ARBA" id="ARBA00022989"/>
    </source>
</evidence>
<evidence type="ECO:0000256" key="4">
    <source>
        <dbReference type="ARBA" id="ARBA00023136"/>
    </source>
</evidence>
<dbReference type="PANTHER" id="PTHR17615">
    <property type="entry name" value="PROTEIN FAM189A"/>
    <property type="match status" value="1"/>
</dbReference>
<accession>A0A485PJC3</accession>
<protein>
    <submittedName>
        <fullName evidence="8">Protein fam189a1-like</fullName>
    </submittedName>
</protein>
<evidence type="ECO:0000256" key="2">
    <source>
        <dbReference type="ARBA" id="ARBA00022692"/>
    </source>
</evidence>
<feature type="transmembrane region" description="Helical" evidence="7">
    <location>
        <begin position="34"/>
        <end position="58"/>
    </location>
</feature>
<name>A0A485PJC3_LYNPA</name>
<keyword evidence="4 7" id="KW-0472">Membrane</keyword>
<evidence type="ECO:0000313" key="9">
    <source>
        <dbReference type="Proteomes" id="UP000386466"/>
    </source>
</evidence>
<feature type="region of interest" description="Disordered" evidence="6">
    <location>
        <begin position="167"/>
        <end position="191"/>
    </location>
</feature>
<proteinExistence type="inferred from homology"/>
<dbReference type="EMBL" id="CAAGRJ010035891">
    <property type="protein sequence ID" value="VFV44464.1"/>
    <property type="molecule type" value="Genomic_DNA"/>
</dbReference>
<evidence type="ECO:0000256" key="1">
    <source>
        <dbReference type="ARBA" id="ARBA00004370"/>
    </source>
</evidence>
<dbReference type="AlphaFoldDB" id="A0A485PJC3"/>
<evidence type="ECO:0000256" key="6">
    <source>
        <dbReference type="SAM" id="MobiDB-lite"/>
    </source>
</evidence>
<evidence type="ECO:0000256" key="7">
    <source>
        <dbReference type="SAM" id="Phobius"/>
    </source>
</evidence>
<evidence type="ECO:0000256" key="5">
    <source>
        <dbReference type="ARBA" id="ARBA00034309"/>
    </source>
</evidence>
<organism evidence="8 9">
    <name type="scientific">Lynx pardinus</name>
    <name type="common">Iberian lynx</name>
    <name type="synonym">Felis pardina</name>
    <dbReference type="NCBI Taxonomy" id="191816"/>
    <lineage>
        <taxon>Eukaryota</taxon>
        <taxon>Metazoa</taxon>
        <taxon>Chordata</taxon>
        <taxon>Craniata</taxon>
        <taxon>Vertebrata</taxon>
        <taxon>Euteleostomi</taxon>
        <taxon>Mammalia</taxon>
        <taxon>Eutheria</taxon>
        <taxon>Laurasiatheria</taxon>
        <taxon>Carnivora</taxon>
        <taxon>Feliformia</taxon>
        <taxon>Felidae</taxon>
        <taxon>Felinae</taxon>
        <taxon>Lynx</taxon>
    </lineage>
</organism>
<dbReference type="PANTHER" id="PTHR17615:SF6">
    <property type="entry name" value="PROTEIN ENTREP2"/>
    <property type="match status" value="1"/>
</dbReference>
<comment type="subcellular location">
    <subcellularLocation>
        <location evidence="1">Membrane</location>
    </subcellularLocation>
</comment>
<gene>
    <name evidence="8" type="ORF">LYPA_23C001411</name>
</gene>
<dbReference type="GO" id="GO:0016020">
    <property type="term" value="C:membrane"/>
    <property type="evidence" value="ECO:0007669"/>
    <property type="project" value="UniProtKB-SubCell"/>
</dbReference>
<keyword evidence="3 7" id="KW-1133">Transmembrane helix</keyword>
<comment type="similarity">
    <text evidence="5">Belongs to the ENTREP family.</text>
</comment>